<proteinExistence type="predicted"/>
<dbReference type="Proteomes" id="UP000305198">
    <property type="component" value="Unassembled WGS sequence"/>
</dbReference>
<reference evidence="2 3" key="1">
    <citation type="submission" date="2019-04" db="EMBL/GenBank/DDBJ databases">
        <title>Crypto-aerobic microbial life in anoxic (sulfidic) marine sediments.</title>
        <authorList>
            <person name="Bhattacharya S."/>
            <person name="Roy C."/>
            <person name="Mondal N."/>
            <person name="Sarkar J."/>
            <person name="Mandal S."/>
            <person name="Rameez M.J."/>
            <person name="Ghosh W."/>
        </authorList>
    </citation>
    <scope>NUCLEOTIDE SEQUENCE [LARGE SCALE GENOMIC DNA]</scope>
    <source>
        <strain evidence="2 3">SBBB</strain>
    </source>
</reference>
<gene>
    <name evidence="2" type="ORF">FA869_13195</name>
</gene>
<protein>
    <submittedName>
        <fullName evidence="2">Glycosyltransferase family 4 protein</fullName>
    </submittedName>
</protein>
<evidence type="ECO:0000259" key="1">
    <source>
        <dbReference type="Pfam" id="PF00534"/>
    </source>
</evidence>
<dbReference type="PANTHER" id="PTHR12526">
    <property type="entry name" value="GLYCOSYLTRANSFERASE"/>
    <property type="match status" value="1"/>
</dbReference>
<dbReference type="GO" id="GO:0016740">
    <property type="term" value="F:transferase activity"/>
    <property type="evidence" value="ECO:0007669"/>
    <property type="project" value="UniProtKB-KW"/>
</dbReference>
<evidence type="ECO:0000313" key="3">
    <source>
        <dbReference type="Proteomes" id="UP000305198"/>
    </source>
</evidence>
<dbReference type="Pfam" id="PF00534">
    <property type="entry name" value="Glycos_transf_1"/>
    <property type="match status" value="1"/>
</dbReference>
<name>A0A4U0YGD4_9GAMM</name>
<dbReference type="Gene3D" id="3.40.50.2000">
    <property type="entry name" value="Glycogen Phosphorylase B"/>
    <property type="match status" value="2"/>
</dbReference>
<dbReference type="RefSeq" id="WP_136869756.1">
    <property type="nucleotide sequence ID" value="NZ_SWAV01000004.1"/>
</dbReference>
<organism evidence="2 3">
    <name type="scientific">Halopseudomonas bauzanensis</name>
    <dbReference type="NCBI Taxonomy" id="653930"/>
    <lineage>
        <taxon>Bacteria</taxon>
        <taxon>Pseudomonadati</taxon>
        <taxon>Pseudomonadota</taxon>
        <taxon>Gammaproteobacteria</taxon>
        <taxon>Pseudomonadales</taxon>
        <taxon>Pseudomonadaceae</taxon>
        <taxon>Halopseudomonas</taxon>
    </lineage>
</organism>
<dbReference type="SUPFAM" id="SSF53756">
    <property type="entry name" value="UDP-Glycosyltransferase/glycogen phosphorylase"/>
    <property type="match status" value="1"/>
</dbReference>
<sequence>MKVAFYQPYLAMWRIQFLSRFIGEADHDVVIYDGGFSGKNDVKSVSNNSVNFPVRKLRSWSPVLSYRGQRYPFYFSPGLFFSLLKDRPDVVVTEGEINFINNISIFIYCRMFQKKYVWWSLGKVRTRKKNILNRLLDPVVDFLLHRSSCVMARTTWAKRYYVTVKSVPDCKVIVAPNSMDEKLARSEVDEQLVCDLRGSVVGHVILYVGALTANKRPKDLIDAFSILIRKPEYSGCELWLVGDGPEKKVLIDTARQLGLDNKIKFFGKVFKGVGSYFAAADVVVVPGLGGLVINHAMIFGKPVISRLADGTELDLIVDGETGFLLNDYEATSMANAIGTALLPVNLERMSINARAKVDNYWNIETMMSRVNQCIEYSN</sequence>
<comment type="caution">
    <text evidence="2">The sequence shown here is derived from an EMBL/GenBank/DDBJ whole genome shotgun (WGS) entry which is preliminary data.</text>
</comment>
<evidence type="ECO:0000313" key="2">
    <source>
        <dbReference type="EMBL" id="TKA90990.1"/>
    </source>
</evidence>
<dbReference type="CDD" id="cd03801">
    <property type="entry name" value="GT4_PimA-like"/>
    <property type="match status" value="1"/>
</dbReference>
<dbReference type="EMBL" id="SWAV01000004">
    <property type="protein sequence ID" value="TKA90990.1"/>
    <property type="molecule type" value="Genomic_DNA"/>
</dbReference>
<keyword evidence="2" id="KW-0808">Transferase</keyword>
<accession>A0A4U0YGD4</accession>
<feature type="domain" description="Glycosyl transferase family 1" evidence="1">
    <location>
        <begin position="204"/>
        <end position="343"/>
    </location>
</feature>
<dbReference type="AlphaFoldDB" id="A0A4U0YGD4"/>
<dbReference type="InterPro" id="IPR001296">
    <property type="entry name" value="Glyco_trans_1"/>
</dbReference>